<keyword evidence="3" id="KW-1185">Reference proteome</keyword>
<evidence type="ECO:0000313" key="3">
    <source>
        <dbReference type="Proteomes" id="UP000824998"/>
    </source>
</evidence>
<dbReference type="EMBL" id="MU251585">
    <property type="protein sequence ID" value="KAG9231723.1"/>
    <property type="molecule type" value="Genomic_DNA"/>
</dbReference>
<organism evidence="2 3">
    <name type="scientific">Amylocarpus encephaloides</name>
    <dbReference type="NCBI Taxonomy" id="45428"/>
    <lineage>
        <taxon>Eukaryota</taxon>
        <taxon>Fungi</taxon>
        <taxon>Dikarya</taxon>
        <taxon>Ascomycota</taxon>
        <taxon>Pezizomycotina</taxon>
        <taxon>Leotiomycetes</taxon>
        <taxon>Helotiales</taxon>
        <taxon>Helotiales incertae sedis</taxon>
        <taxon>Amylocarpus</taxon>
    </lineage>
</organism>
<dbReference type="AlphaFoldDB" id="A0A9P7YEV1"/>
<reference evidence="2" key="1">
    <citation type="journal article" date="2021" name="IMA Fungus">
        <title>Genomic characterization of three marine fungi, including Emericellopsis atlantica sp. nov. with signatures of a generalist lifestyle and marine biomass degradation.</title>
        <authorList>
            <person name="Hagestad O.C."/>
            <person name="Hou L."/>
            <person name="Andersen J.H."/>
            <person name="Hansen E.H."/>
            <person name="Altermark B."/>
            <person name="Li C."/>
            <person name="Kuhnert E."/>
            <person name="Cox R.J."/>
            <person name="Crous P.W."/>
            <person name="Spatafora J.W."/>
            <person name="Lail K."/>
            <person name="Amirebrahimi M."/>
            <person name="Lipzen A."/>
            <person name="Pangilinan J."/>
            <person name="Andreopoulos W."/>
            <person name="Hayes R.D."/>
            <person name="Ng V."/>
            <person name="Grigoriev I.V."/>
            <person name="Jackson S.A."/>
            <person name="Sutton T.D.S."/>
            <person name="Dobson A.D.W."/>
            <person name="Rama T."/>
        </authorList>
    </citation>
    <scope>NUCLEOTIDE SEQUENCE</scope>
    <source>
        <strain evidence="2">TRa018bII</strain>
    </source>
</reference>
<protein>
    <submittedName>
        <fullName evidence="2">Uncharacterized protein</fullName>
    </submittedName>
</protein>
<name>A0A9P7YEV1_9HELO</name>
<comment type="caution">
    <text evidence="2">The sequence shown here is derived from an EMBL/GenBank/DDBJ whole genome shotgun (WGS) entry which is preliminary data.</text>
</comment>
<evidence type="ECO:0000313" key="2">
    <source>
        <dbReference type="EMBL" id="KAG9231723.1"/>
    </source>
</evidence>
<gene>
    <name evidence="2" type="ORF">BJ875DRAFT_382341</name>
</gene>
<evidence type="ECO:0000256" key="1">
    <source>
        <dbReference type="SAM" id="MobiDB-lite"/>
    </source>
</evidence>
<feature type="compositionally biased region" description="Pro residues" evidence="1">
    <location>
        <begin position="23"/>
        <end position="32"/>
    </location>
</feature>
<proteinExistence type="predicted"/>
<feature type="region of interest" description="Disordered" evidence="1">
    <location>
        <begin position="15"/>
        <end position="34"/>
    </location>
</feature>
<dbReference type="OrthoDB" id="10272686at2759"/>
<dbReference type="Proteomes" id="UP000824998">
    <property type="component" value="Unassembled WGS sequence"/>
</dbReference>
<sequence length="255" mass="29176">MDQIPSIPSIFAIRSKEPEDPLSSPPPDPPISKPVYKERQVLFSHTPQLDLPQREFIPQKDAPPTLKLICALLNIICSPGFIGQPPARFTFFPFQPIPESSPTPYPVEREFFVASPGCDQVNLHMDNFLNCGGVKAVLKTYVLPIERENLVDIATKARYSVHCEAWLHHEMTGDRMTWPTHNVKDRKPIVMELVVSWEAEGHVMEGRKNWEDVVSILRRASVVFDEFGRMEKRADTFTDEDLGVVKVDCWEWPRL</sequence>
<accession>A0A9P7YEV1</accession>